<proteinExistence type="predicted"/>
<keyword evidence="1" id="KW-0472">Membrane</keyword>
<keyword evidence="3" id="KW-1185">Reference proteome</keyword>
<sequence length="506" mass="55929">MKNYILGLSLLFGILIFSGIKSVSAFANESGPATTYLAQATDQVDGEEITEIDQAEDHGEEAHHTPPGWLVIPFVALLLMIATGPLFYEHFWHHNYPKIAVGLAILVVLYYLFVLGNVHGPVHALAEYVQFIALLASLYVASGGILIEIDKKATPMANVSLLLIGALVSNLIGTTGASMLLIRPFIRLNKGNIQAYHVIFFIFMVSNIGGSLTPIGDPPLFLGFLKGIPFFWTLEYNWDNWLFALILLSVAFYFIDRKMGRAGDDSELEESTYTNKFSLIGVRNFGWLFIIICSVFLDPNVVEWVPAIVYDGQKFSFLREIIMLSVAYLSYRFADQRAIKGNEFNFEPIREVAFIFVGIFGTMMPALELVGTFAKSPEGAALITHNTLYWGTGILSGVLDNAPTYLNFLAAAMASEGASINSIEDVRRFAADGYPDSAFELMAIAIASVFFGAMTYIGNGPNFMVKSIAEQNGVKMPSFFGYIIRFSLPILLPVLFLVWLVFFAFA</sequence>
<keyword evidence="1" id="KW-1133">Transmembrane helix</keyword>
<dbReference type="InterPro" id="IPR031566">
    <property type="entry name" value="CitMHS_2"/>
</dbReference>
<feature type="transmembrane region" description="Helical" evidence="1">
    <location>
        <begin position="317"/>
        <end position="334"/>
    </location>
</feature>
<dbReference type="AlphaFoldDB" id="A0A1I2QRL6"/>
<reference evidence="3" key="1">
    <citation type="submission" date="2016-10" db="EMBL/GenBank/DDBJ databases">
        <authorList>
            <person name="Varghese N."/>
            <person name="Submissions S."/>
        </authorList>
    </citation>
    <scope>NUCLEOTIDE SEQUENCE [LARGE SCALE GENOMIC DNA]</scope>
    <source>
        <strain evidence="3">DSM 19315</strain>
    </source>
</reference>
<dbReference type="Proteomes" id="UP000199642">
    <property type="component" value="Unassembled WGS sequence"/>
</dbReference>
<feature type="transmembrane region" description="Helical" evidence="1">
    <location>
        <begin position="68"/>
        <end position="87"/>
    </location>
</feature>
<gene>
    <name evidence="2" type="ORF">SAMN04487988_102331</name>
</gene>
<organism evidence="2 3">
    <name type="scientific">Algoriphagus hitonicola</name>
    <dbReference type="NCBI Taxonomy" id="435880"/>
    <lineage>
        <taxon>Bacteria</taxon>
        <taxon>Pseudomonadati</taxon>
        <taxon>Bacteroidota</taxon>
        <taxon>Cytophagia</taxon>
        <taxon>Cytophagales</taxon>
        <taxon>Cyclobacteriaceae</taxon>
        <taxon>Algoriphagus</taxon>
    </lineage>
</organism>
<feature type="transmembrane region" description="Helical" evidence="1">
    <location>
        <begin position="159"/>
        <end position="182"/>
    </location>
</feature>
<feature type="transmembrane region" description="Helical" evidence="1">
    <location>
        <begin position="128"/>
        <end position="147"/>
    </location>
</feature>
<feature type="transmembrane region" description="Helical" evidence="1">
    <location>
        <begin position="277"/>
        <end position="297"/>
    </location>
</feature>
<dbReference type="OrthoDB" id="9765532at2"/>
<feature type="transmembrane region" description="Helical" evidence="1">
    <location>
        <begin position="99"/>
        <end position="116"/>
    </location>
</feature>
<dbReference type="EMBL" id="FOPC01000002">
    <property type="protein sequence ID" value="SFG28917.1"/>
    <property type="molecule type" value="Genomic_DNA"/>
</dbReference>
<keyword evidence="1" id="KW-0812">Transmembrane</keyword>
<dbReference type="Pfam" id="PF16980">
    <property type="entry name" value="CitMHS_2"/>
    <property type="match status" value="1"/>
</dbReference>
<accession>A0A1I2QRL6</accession>
<evidence type="ECO:0000313" key="3">
    <source>
        <dbReference type="Proteomes" id="UP000199642"/>
    </source>
</evidence>
<evidence type="ECO:0000256" key="1">
    <source>
        <dbReference type="SAM" id="Phobius"/>
    </source>
</evidence>
<protein>
    <submittedName>
        <fullName evidence="2">Transporter, UIT6 family</fullName>
    </submittedName>
</protein>
<feature type="transmembrane region" description="Helical" evidence="1">
    <location>
        <begin position="354"/>
        <end position="374"/>
    </location>
</feature>
<dbReference type="STRING" id="435880.SAMN04487988_102331"/>
<feature type="transmembrane region" description="Helical" evidence="1">
    <location>
        <begin position="438"/>
        <end position="458"/>
    </location>
</feature>
<feature type="transmembrane region" description="Helical" evidence="1">
    <location>
        <begin position="240"/>
        <end position="256"/>
    </location>
</feature>
<feature type="transmembrane region" description="Helical" evidence="1">
    <location>
        <begin position="479"/>
        <end position="505"/>
    </location>
</feature>
<name>A0A1I2QRL6_9BACT</name>
<dbReference type="RefSeq" id="WP_092789215.1">
    <property type="nucleotide sequence ID" value="NZ_FOPC01000002.1"/>
</dbReference>
<evidence type="ECO:0000313" key="2">
    <source>
        <dbReference type="EMBL" id="SFG28917.1"/>
    </source>
</evidence>